<dbReference type="STRING" id="1186196.SAMN04489841_1288"/>
<feature type="compositionally biased region" description="Basic and acidic residues" evidence="1">
    <location>
        <begin position="237"/>
        <end position="253"/>
    </location>
</feature>
<accession>A0A1H9EGL6</accession>
<dbReference type="InterPro" id="IPR055768">
    <property type="entry name" value="DUF7344"/>
</dbReference>
<keyword evidence="4" id="KW-1185">Reference proteome</keyword>
<proteinExistence type="predicted"/>
<dbReference type="Pfam" id="PF24035">
    <property type="entry name" value="DUF7344"/>
    <property type="match status" value="2"/>
</dbReference>
<dbReference type="EMBL" id="FOFD01000002">
    <property type="protein sequence ID" value="SEQ24854.1"/>
    <property type="molecule type" value="Genomic_DNA"/>
</dbReference>
<dbReference type="Gene3D" id="1.10.10.10">
    <property type="entry name" value="Winged helix-like DNA-binding domain superfamily/Winged helix DNA-binding domain"/>
    <property type="match status" value="1"/>
</dbReference>
<gene>
    <name evidence="3" type="ORF">SAMN04489841_1288</name>
</gene>
<organism evidence="3 4">
    <name type="scientific">Natrinema salaciae</name>
    <dbReference type="NCBI Taxonomy" id="1186196"/>
    <lineage>
        <taxon>Archaea</taxon>
        <taxon>Methanobacteriati</taxon>
        <taxon>Methanobacteriota</taxon>
        <taxon>Stenosarchaea group</taxon>
        <taxon>Halobacteria</taxon>
        <taxon>Halobacteriales</taxon>
        <taxon>Natrialbaceae</taxon>
        <taxon>Natrinema</taxon>
    </lineage>
</organism>
<sequence length="262" mass="28508">MSNPASSGPAAATRDELFAALADARSRTVLRLVGEESPQGIGKNDLAVRLAAVTTDKRLADVTEDDHRQALVELHHRLVPRLTDAGLLEETGNAIRTDDHRAFDALGVDAMVSGHRTADADALDAVFEALADERRRAILAVLSEQSHPISTETLARDVAAREADTTERAVSQERVDRVVVSLGHVHLPLLCDADLVGYDDARDHVSYEGHPVVRTEWIQSIGGTSPSDDTTDTATDASERADVHTLERPEPRPRNRRSQFPL</sequence>
<dbReference type="InterPro" id="IPR036388">
    <property type="entry name" value="WH-like_DNA-bd_sf"/>
</dbReference>
<dbReference type="AlphaFoldDB" id="A0A1H9EGL6"/>
<evidence type="ECO:0000313" key="4">
    <source>
        <dbReference type="Proteomes" id="UP000199114"/>
    </source>
</evidence>
<reference evidence="4" key="1">
    <citation type="submission" date="2016-10" db="EMBL/GenBank/DDBJ databases">
        <authorList>
            <person name="Varghese N."/>
            <person name="Submissions S."/>
        </authorList>
    </citation>
    <scope>NUCLEOTIDE SEQUENCE [LARGE SCALE GENOMIC DNA]</scope>
    <source>
        <strain evidence="4">DSM 25055</strain>
    </source>
</reference>
<feature type="domain" description="DUF7344" evidence="2">
    <location>
        <begin position="127"/>
        <end position="205"/>
    </location>
</feature>
<dbReference type="Proteomes" id="UP000199114">
    <property type="component" value="Unassembled WGS sequence"/>
</dbReference>
<evidence type="ECO:0000256" key="1">
    <source>
        <dbReference type="SAM" id="MobiDB-lite"/>
    </source>
</evidence>
<feature type="domain" description="DUF7344" evidence="2">
    <location>
        <begin position="18"/>
        <end position="89"/>
    </location>
</feature>
<evidence type="ECO:0000259" key="2">
    <source>
        <dbReference type="Pfam" id="PF24035"/>
    </source>
</evidence>
<dbReference type="RefSeq" id="WP_245742060.1">
    <property type="nucleotide sequence ID" value="NZ_FOFD01000002.1"/>
</dbReference>
<feature type="compositionally biased region" description="Low complexity" evidence="1">
    <location>
        <begin position="224"/>
        <end position="236"/>
    </location>
</feature>
<evidence type="ECO:0000313" key="3">
    <source>
        <dbReference type="EMBL" id="SEQ24854.1"/>
    </source>
</evidence>
<feature type="region of interest" description="Disordered" evidence="1">
    <location>
        <begin position="219"/>
        <end position="262"/>
    </location>
</feature>
<name>A0A1H9EGL6_9EURY</name>
<protein>
    <recommendedName>
        <fullName evidence="2">DUF7344 domain-containing protein</fullName>
    </recommendedName>
</protein>